<name>A0AAE1VY98_9LAMI</name>
<keyword evidence="2" id="KW-1185">Reference proteome</keyword>
<reference evidence="1" key="2">
    <citation type="journal article" date="2024" name="Plant">
        <title>Genomic evolution and insights into agronomic trait innovations of Sesamum species.</title>
        <authorList>
            <person name="Miao H."/>
            <person name="Wang L."/>
            <person name="Qu L."/>
            <person name="Liu H."/>
            <person name="Sun Y."/>
            <person name="Le M."/>
            <person name="Wang Q."/>
            <person name="Wei S."/>
            <person name="Zheng Y."/>
            <person name="Lin W."/>
            <person name="Duan Y."/>
            <person name="Cao H."/>
            <person name="Xiong S."/>
            <person name="Wang X."/>
            <person name="Wei L."/>
            <person name="Li C."/>
            <person name="Ma Q."/>
            <person name="Ju M."/>
            <person name="Zhao R."/>
            <person name="Li G."/>
            <person name="Mu C."/>
            <person name="Tian Q."/>
            <person name="Mei H."/>
            <person name="Zhang T."/>
            <person name="Gao T."/>
            <person name="Zhang H."/>
        </authorList>
    </citation>
    <scope>NUCLEOTIDE SEQUENCE</scope>
    <source>
        <strain evidence="1">K16</strain>
    </source>
</reference>
<evidence type="ECO:0008006" key="3">
    <source>
        <dbReference type="Google" id="ProtNLM"/>
    </source>
</evidence>
<sequence length="317" mass="35580">MSKDIVESFMYCATSRELWMAIQARYGRSNGPMIYQLQREISSVSQQDLSLTAYLTKVTKLWNELSCLSPVPKCKCGGCTCGVNKGIADLTASTQLMQFLMGRHETFSHERSQILMLDPLLDIENAFAMKDGDKIVQRKKPIIDKRKLVCSHCRKTGHAQESCFKLHGVLDWYKTLNDKKKKGKAFAANVDIKDEGSLSAPLQNVTEMMAELLKLLQRNNTPIDPISNYANYAHFDDEFAGHASMHAIKHILALDCSDDANNIPCEICHKAKQSRIPFPVSSSHSVASFDLIHMDLWGPYAAHTIFGSTYILTLLDD</sequence>
<accession>A0AAE1VY98</accession>
<organism evidence="1 2">
    <name type="scientific">Sesamum angolense</name>
    <dbReference type="NCBI Taxonomy" id="2727404"/>
    <lineage>
        <taxon>Eukaryota</taxon>
        <taxon>Viridiplantae</taxon>
        <taxon>Streptophyta</taxon>
        <taxon>Embryophyta</taxon>
        <taxon>Tracheophyta</taxon>
        <taxon>Spermatophyta</taxon>
        <taxon>Magnoliopsida</taxon>
        <taxon>eudicotyledons</taxon>
        <taxon>Gunneridae</taxon>
        <taxon>Pentapetalae</taxon>
        <taxon>asterids</taxon>
        <taxon>lamiids</taxon>
        <taxon>Lamiales</taxon>
        <taxon>Pedaliaceae</taxon>
        <taxon>Sesamum</taxon>
    </lineage>
</organism>
<dbReference type="PANTHER" id="PTHR34222:SF99">
    <property type="entry name" value="PROTEIN, PUTATIVE-RELATED"/>
    <property type="match status" value="1"/>
</dbReference>
<dbReference type="EMBL" id="JACGWL010000832">
    <property type="protein sequence ID" value="KAK4381686.1"/>
    <property type="molecule type" value="Genomic_DNA"/>
</dbReference>
<reference evidence="1" key="1">
    <citation type="submission" date="2020-06" db="EMBL/GenBank/DDBJ databases">
        <authorList>
            <person name="Li T."/>
            <person name="Hu X."/>
            <person name="Zhang T."/>
            <person name="Song X."/>
            <person name="Zhang H."/>
            <person name="Dai N."/>
            <person name="Sheng W."/>
            <person name="Hou X."/>
            <person name="Wei L."/>
        </authorList>
    </citation>
    <scope>NUCLEOTIDE SEQUENCE</scope>
    <source>
        <strain evidence="1">K16</strain>
        <tissue evidence="1">Leaf</tissue>
    </source>
</reference>
<comment type="caution">
    <text evidence="1">The sequence shown here is derived from an EMBL/GenBank/DDBJ whole genome shotgun (WGS) entry which is preliminary data.</text>
</comment>
<dbReference type="AlphaFoldDB" id="A0AAE1VY98"/>
<gene>
    <name evidence="1" type="ORF">Sango_2731900</name>
</gene>
<dbReference type="PANTHER" id="PTHR34222">
    <property type="entry name" value="GAG_PRE-INTEGRS DOMAIN-CONTAINING PROTEIN"/>
    <property type="match status" value="1"/>
</dbReference>
<proteinExistence type="predicted"/>
<protein>
    <recommendedName>
        <fullName evidence="3">Retrotransposon gag domain-containing protein</fullName>
    </recommendedName>
</protein>
<dbReference type="Proteomes" id="UP001289374">
    <property type="component" value="Unassembled WGS sequence"/>
</dbReference>
<evidence type="ECO:0000313" key="1">
    <source>
        <dbReference type="EMBL" id="KAK4381686.1"/>
    </source>
</evidence>
<evidence type="ECO:0000313" key="2">
    <source>
        <dbReference type="Proteomes" id="UP001289374"/>
    </source>
</evidence>